<dbReference type="SUPFAM" id="SSF53448">
    <property type="entry name" value="Nucleotide-diphospho-sugar transferases"/>
    <property type="match status" value="1"/>
</dbReference>
<dbReference type="InterPro" id="IPR001173">
    <property type="entry name" value="Glyco_trans_2-like"/>
</dbReference>
<dbReference type="Proteomes" id="UP000472879">
    <property type="component" value="Unassembled WGS sequence"/>
</dbReference>
<reference evidence="4 5" key="1">
    <citation type="submission" date="2019-11" db="EMBL/GenBank/DDBJ databases">
        <title>Draft genome sequence of 12 host-associated Lactobacillus reuteri rodent strains.</title>
        <authorList>
            <person name="Zhang S."/>
            <person name="Ozcam M."/>
            <person name="Van Pijkeren J.P."/>
        </authorList>
    </citation>
    <scope>NUCLEOTIDE SEQUENCE [LARGE SCALE GENOMIC DNA]</scope>
    <source>
        <strain evidence="4 5">Lr4020</strain>
    </source>
</reference>
<evidence type="ECO:0000256" key="1">
    <source>
        <dbReference type="ARBA" id="ARBA00022676"/>
    </source>
</evidence>
<name>A0A6L5P637_LIMRT</name>
<dbReference type="RefSeq" id="WP_153705303.1">
    <property type="nucleotide sequence ID" value="NZ_WJNA01000039.1"/>
</dbReference>
<protein>
    <submittedName>
        <fullName evidence="4">Glycosyltransferase</fullName>
    </submittedName>
</protein>
<keyword evidence="2 4" id="KW-0808">Transferase</keyword>
<dbReference type="Gene3D" id="3.90.550.10">
    <property type="entry name" value="Spore Coat Polysaccharide Biosynthesis Protein SpsA, Chain A"/>
    <property type="match status" value="1"/>
</dbReference>
<evidence type="ECO:0000259" key="3">
    <source>
        <dbReference type="Pfam" id="PF00535"/>
    </source>
</evidence>
<evidence type="ECO:0000313" key="5">
    <source>
        <dbReference type="Proteomes" id="UP000472879"/>
    </source>
</evidence>
<gene>
    <name evidence="4" type="ORF">GIX81_10860</name>
</gene>
<keyword evidence="1" id="KW-0328">Glycosyltransferase</keyword>
<dbReference type="CDD" id="cd00761">
    <property type="entry name" value="Glyco_tranf_GTA_type"/>
    <property type="match status" value="1"/>
</dbReference>
<dbReference type="Pfam" id="PF00535">
    <property type="entry name" value="Glycos_transf_2"/>
    <property type="match status" value="1"/>
</dbReference>
<proteinExistence type="predicted"/>
<sequence>MVETIDIIVPIYNMEDRLEQCLQSLLKQKVTSLFTYRILLVNDGSTDDTQVICTNYANKYPEKILSFIKSNGGVSSARNFGLQKANADYITFVDPDDYVLPTYLLNLFTTLKKTGADISSSCFEETWNNDRNQNSSETKLKNLQILSAKEALRKLFYQDGLEFAVWGKLIKRALFLNVSFPEGKRYEDVPVTYNLISKCTKVAVIENKDYVYWQREDGMLNSKFNLSKLDVVPVMDNLYETVLRDYPQLKSAVACRYFAGMSNVYFQIPNDVKQKAKIWNAMKSKRKLALRDRNASKKVRLGALSMYMGRRLMEYLYIKTQKRGKLLHKK</sequence>
<dbReference type="AlphaFoldDB" id="A0A6L5P637"/>
<dbReference type="PANTHER" id="PTHR22916">
    <property type="entry name" value="GLYCOSYLTRANSFERASE"/>
    <property type="match status" value="1"/>
</dbReference>
<dbReference type="EMBL" id="WJNA01000039">
    <property type="protein sequence ID" value="MRH09920.1"/>
    <property type="molecule type" value="Genomic_DNA"/>
</dbReference>
<dbReference type="InterPro" id="IPR029044">
    <property type="entry name" value="Nucleotide-diphossugar_trans"/>
</dbReference>
<accession>A0A6L5P637</accession>
<evidence type="ECO:0000256" key="2">
    <source>
        <dbReference type="ARBA" id="ARBA00022679"/>
    </source>
</evidence>
<organism evidence="4 5">
    <name type="scientific">Limosilactobacillus reuteri</name>
    <name type="common">Lactobacillus reuteri</name>
    <dbReference type="NCBI Taxonomy" id="1598"/>
    <lineage>
        <taxon>Bacteria</taxon>
        <taxon>Bacillati</taxon>
        <taxon>Bacillota</taxon>
        <taxon>Bacilli</taxon>
        <taxon>Lactobacillales</taxon>
        <taxon>Lactobacillaceae</taxon>
        <taxon>Limosilactobacillus</taxon>
    </lineage>
</organism>
<evidence type="ECO:0000313" key="4">
    <source>
        <dbReference type="EMBL" id="MRH09920.1"/>
    </source>
</evidence>
<feature type="domain" description="Glycosyltransferase 2-like" evidence="3">
    <location>
        <begin position="7"/>
        <end position="135"/>
    </location>
</feature>
<dbReference type="PANTHER" id="PTHR22916:SF51">
    <property type="entry name" value="GLYCOSYLTRANSFERASE EPSH-RELATED"/>
    <property type="match status" value="1"/>
</dbReference>
<comment type="caution">
    <text evidence="4">The sequence shown here is derived from an EMBL/GenBank/DDBJ whole genome shotgun (WGS) entry which is preliminary data.</text>
</comment>
<dbReference type="GO" id="GO:0016757">
    <property type="term" value="F:glycosyltransferase activity"/>
    <property type="evidence" value="ECO:0007669"/>
    <property type="project" value="UniProtKB-KW"/>
</dbReference>